<dbReference type="Proteomes" id="UP000009183">
    <property type="component" value="Chromosome 10"/>
</dbReference>
<dbReference type="PANTHER" id="PTHR47477">
    <property type="entry name" value="TNF RECEPTOR-ASSOCIATED FACTOR HOMOLOG 1A"/>
    <property type="match status" value="1"/>
</dbReference>
<dbReference type="HOGENOM" id="CLU_1753021_0_0_1"/>
<dbReference type="eggNOG" id="ENOG502QW6P">
    <property type="taxonomic scope" value="Eukaryota"/>
</dbReference>
<proteinExistence type="predicted"/>
<dbReference type="InterPro" id="IPR055327">
    <property type="entry name" value="TRAF1A/B"/>
</dbReference>
<name>D7TEX7_VITVI</name>
<dbReference type="AlphaFoldDB" id="D7TEX7"/>
<reference evidence="2" key="1">
    <citation type="journal article" date="2007" name="Nature">
        <title>The grapevine genome sequence suggests ancestral hexaploidization in major angiosperm phyla.</title>
        <authorList>
            <consortium name="The French-Italian Public Consortium for Grapevine Genome Characterization."/>
            <person name="Jaillon O."/>
            <person name="Aury J.-M."/>
            <person name="Noel B."/>
            <person name="Policriti A."/>
            <person name="Clepet C."/>
            <person name="Casagrande A."/>
            <person name="Choisne N."/>
            <person name="Aubourg S."/>
            <person name="Vitulo N."/>
            <person name="Jubin C."/>
            <person name="Vezzi A."/>
            <person name="Legeai F."/>
            <person name="Hugueney P."/>
            <person name="Dasilva C."/>
            <person name="Horner D."/>
            <person name="Mica E."/>
            <person name="Jublot D."/>
            <person name="Poulain J."/>
            <person name="Bruyere C."/>
            <person name="Billault A."/>
            <person name="Segurens B."/>
            <person name="Gouyvenoux M."/>
            <person name="Ugarte E."/>
            <person name="Cattonaro F."/>
            <person name="Anthouard V."/>
            <person name="Vico V."/>
            <person name="Del Fabbro C."/>
            <person name="Alaux M."/>
            <person name="Di Gaspero G."/>
            <person name="Dumas V."/>
            <person name="Felice N."/>
            <person name="Paillard S."/>
            <person name="Juman I."/>
            <person name="Moroldo M."/>
            <person name="Scalabrin S."/>
            <person name="Canaguier A."/>
            <person name="Le Clainche I."/>
            <person name="Malacrida G."/>
            <person name="Durand E."/>
            <person name="Pesole G."/>
            <person name="Laucou V."/>
            <person name="Chatelet P."/>
            <person name="Merdinoglu D."/>
            <person name="Delledonne M."/>
            <person name="Pezzotti M."/>
            <person name="Lecharny A."/>
            <person name="Scarpelli C."/>
            <person name="Artiguenave F."/>
            <person name="Pe M.E."/>
            <person name="Valle G."/>
            <person name="Morgante M."/>
            <person name="Caboche M."/>
            <person name="Adam-Blondon A.-F."/>
            <person name="Weissenbach J."/>
            <person name="Quetier F."/>
            <person name="Wincker P."/>
        </authorList>
    </citation>
    <scope>NUCLEOTIDE SEQUENCE [LARGE SCALE GENOMIC DNA]</scope>
    <source>
        <strain evidence="2">cv. Pinot noir / PN40024</strain>
    </source>
</reference>
<dbReference type="STRING" id="29760.D7TEX7"/>
<gene>
    <name evidence="1" type="ordered locus">VIT_10s0042g00990</name>
</gene>
<sequence length="149" mass="16044">MFSTTPLLASSVSAARQLGPDPSPATHSYVPQFYRNATIGNSVSSSSSCFSYPHSSLTENSSPAYSQLPTLVSSSMFLPQNSVRLDVNSVKSGFSFGMGNRTSCRMVHNGQSALKGMNISLRFLMHLFHKAVGTGLQWSSRVENSMGKV</sequence>
<dbReference type="PaxDb" id="29760-VIT_10s0042g00990.t01"/>
<dbReference type="InParanoid" id="D7TEX7"/>
<dbReference type="EMBL" id="FN595766">
    <property type="protein sequence ID" value="CBI29050.3"/>
    <property type="molecule type" value="Genomic_DNA"/>
</dbReference>
<evidence type="ECO:0000313" key="2">
    <source>
        <dbReference type="Proteomes" id="UP000009183"/>
    </source>
</evidence>
<keyword evidence="2" id="KW-1185">Reference proteome</keyword>
<protein>
    <submittedName>
        <fullName evidence="1">Uncharacterized protein</fullName>
    </submittedName>
</protein>
<dbReference type="PANTHER" id="PTHR47477:SF8">
    <property type="entry name" value="TNF RECEPTOR-ASSOCIATED FACTOR HOMOLOG 1A"/>
    <property type="match status" value="1"/>
</dbReference>
<dbReference type="OrthoDB" id="1751027at2759"/>
<organism evidence="1 2">
    <name type="scientific">Vitis vinifera</name>
    <name type="common">Grape</name>
    <dbReference type="NCBI Taxonomy" id="29760"/>
    <lineage>
        <taxon>Eukaryota</taxon>
        <taxon>Viridiplantae</taxon>
        <taxon>Streptophyta</taxon>
        <taxon>Embryophyta</taxon>
        <taxon>Tracheophyta</taxon>
        <taxon>Spermatophyta</taxon>
        <taxon>Magnoliopsida</taxon>
        <taxon>eudicotyledons</taxon>
        <taxon>Gunneridae</taxon>
        <taxon>Pentapetalae</taxon>
        <taxon>rosids</taxon>
        <taxon>Vitales</taxon>
        <taxon>Vitaceae</taxon>
        <taxon>Viteae</taxon>
        <taxon>Vitis</taxon>
    </lineage>
</organism>
<accession>D7TEX7</accession>
<evidence type="ECO:0000313" key="1">
    <source>
        <dbReference type="EMBL" id="CBI29050.3"/>
    </source>
</evidence>